<keyword evidence="1" id="KW-0812">Transmembrane</keyword>
<feature type="transmembrane region" description="Helical" evidence="1">
    <location>
        <begin position="6"/>
        <end position="24"/>
    </location>
</feature>
<dbReference type="RefSeq" id="WP_078813359.1">
    <property type="nucleotide sequence ID" value="NZ_FUYE01000006.1"/>
</dbReference>
<keyword evidence="3" id="KW-1185">Reference proteome</keyword>
<evidence type="ECO:0000256" key="1">
    <source>
        <dbReference type="SAM" id="Phobius"/>
    </source>
</evidence>
<keyword evidence="1" id="KW-0472">Membrane</keyword>
<protein>
    <recommendedName>
        <fullName evidence="4">Phage abortive infection protein</fullName>
    </recommendedName>
</protein>
<dbReference type="Proteomes" id="UP000190774">
    <property type="component" value="Unassembled WGS sequence"/>
</dbReference>
<dbReference type="EMBL" id="FUYE01000006">
    <property type="protein sequence ID" value="SKA94353.1"/>
    <property type="molecule type" value="Genomic_DNA"/>
</dbReference>
<evidence type="ECO:0000313" key="3">
    <source>
        <dbReference type="Proteomes" id="UP000190774"/>
    </source>
</evidence>
<name>A0A1T4XY80_9BACT</name>
<evidence type="ECO:0000313" key="2">
    <source>
        <dbReference type="EMBL" id="SKA94353.1"/>
    </source>
</evidence>
<dbReference type="OrthoDB" id="1496012at2"/>
<proteinExistence type="predicted"/>
<accession>A0A1T4XY80</accession>
<gene>
    <name evidence="2" type="ORF">SAMN02745166_02145</name>
</gene>
<dbReference type="AlphaFoldDB" id="A0A1T4XY80"/>
<dbReference type="STRING" id="48467.SAMN02745166_02145"/>
<evidence type="ECO:0008006" key="4">
    <source>
        <dbReference type="Google" id="ProtNLM"/>
    </source>
</evidence>
<keyword evidence="1" id="KW-1133">Transmembrane helix</keyword>
<organism evidence="2 3">
    <name type="scientific">Prosthecobacter debontii</name>
    <dbReference type="NCBI Taxonomy" id="48467"/>
    <lineage>
        <taxon>Bacteria</taxon>
        <taxon>Pseudomonadati</taxon>
        <taxon>Verrucomicrobiota</taxon>
        <taxon>Verrucomicrobiia</taxon>
        <taxon>Verrucomicrobiales</taxon>
        <taxon>Verrucomicrobiaceae</taxon>
        <taxon>Prosthecobacter</taxon>
    </lineage>
</organism>
<reference evidence="3" key="1">
    <citation type="submission" date="2017-02" db="EMBL/GenBank/DDBJ databases">
        <authorList>
            <person name="Varghese N."/>
            <person name="Submissions S."/>
        </authorList>
    </citation>
    <scope>NUCLEOTIDE SEQUENCE [LARGE SCALE GENOMIC DNA]</scope>
    <source>
        <strain evidence="3">ATCC 700200</strain>
    </source>
</reference>
<sequence>MSTEIWLQILTLIGGSVAFIIGLTQYRVAQNWKKAEFVASEIKEAFAEPSFVTATILLDWNQTLVDLGKVDHLKNVDVNDAMLQAAWRPHTERPGGFSDLEVRLRDILDVFLTRIQRFEHFIEIGLVKSKDFYPFLRYWIKIVGDPKAGRKSTELQATIWRYIAFYELDDVQRFFKRYGYDITPKDL</sequence>